<name>A0A7X6BCU6_9SPHN</name>
<evidence type="ECO:0000259" key="1">
    <source>
        <dbReference type="Pfam" id="PF13185"/>
    </source>
</evidence>
<gene>
    <name evidence="2" type="ORF">GGR89_001328</name>
</gene>
<dbReference type="InterPro" id="IPR003018">
    <property type="entry name" value="GAF"/>
</dbReference>
<dbReference type="AlphaFoldDB" id="A0A7X6BCU6"/>
<organism evidence="2 3">
    <name type="scientific">Sphingomonas trueperi</name>
    <dbReference type="NCBI Taxonomy" id="53317"/>
    <lineage>
        <taxon>Bacteria</taxon>
        <taxon>Pseudomonadati</taxon>
        <taxon>Pseudomonadota</taxon>
        <taxon>Alphaproteobacteria</taxon>
        <taxon>Sphingomonadales</taxon>
        <taxon>Sphingomonadaceae</taxon>
        <taxon>Sphingomonas</taxon>
    </lineage>
</organism>
<evidence type="ECO:0000313" key="2">
    <source>
        <dbReference type="EMBL" id="NJB97022.1"/>
    </source>
</evidence>
<evidence type="ECO:0000313" key="3">
    <source>
        <dbReference type="Proteomes" id="UP000531251"/>
    </source>
</evidence>
<reference evidence="2 3" key="1">
    <citation type="submission" date="2020-03" db="EMBL/GenBank/DDBJ databases">
        <title>Genomic Encyclopedia of Type Strains, Phase IV (KMG-IV): sequencing the most valuable type-strain genomes for metagenomic binning, comparative biology and taxonomic classification.</title>
        <authorList>
            <person name="Goeker M."/>
        </authorList>
    </citation>
    <scope>NUCLEOTIDE SEQUENCE [LARGE SCALE GENOMIC DNA]</scope>
    <source>
        <strain evidence="2 3">DSM 7225</strain>
    </source>
</reference>
<keyword evidence="3" id="KW-1185">Reference proteome</keyword>
<dbReference type="InterPro" id="IPR029016">
    <property type="entry name" value="GAF-like_dom_sf"/>
</dbReference>
<dbReference type="RefSeq" id="WP_125973390.1">
    <property type="nucleotide sequence ID" value="NZ_BAAADY010000002.1"/>
</dbReference>
<feature type="domain" description="GAF" evidence="1">
    <location>
        <begin position="44"/>
        <end position="122"/>
    </location>
</feature>
<dbReference type="Pfam" id="PF13185">
    <property type="entry name" value="GAF_2"/>
    <property type="match status" value="1"/>
</dbReference>
<dbReference type="Proteomes" id="UP000531251">
    <property type="component" value="Unassembled WGS sequence"/>
</dbReference>
<comment type="caution">
    <text evidence="2">The sequence shown here is derived from an EMBL/GenBank/DDBJ whole genome shotgun (WGS) entry which is preliminary data.</text>
</comment>
<sequence>MSDWGVAALGLESRFGQGIAGEMMPEESRIVRAAVLLLRGEVAVLRTGSRAVLAAADGVEAVDSARRLSDPLEAMVLGYRSQLSVPLWRDGRRVGALAVLGRDERRFGDADIALLQALASRMDRAHRSIH</sequence>
<dbReference type="Gene3D" id="3.30.450.40">
    <property type="match status" value="1"/>
</dbReference>
<dbReference type="SUPFAM" id="SSF55781">
    <property type="entry name" value="GAF domain-like"/>
    <property type="match status" value="1"/>
</dbReference>
<accession>A0A7X6BCU6</accession>
<proteinExistence type="predicted"/>
<dbReference type="EMBL" id="JAATJB010000003">
    <property type="protein sequence ID" value="NJB97022.1"/>
    <property type="molecule type" value="Genomic_DNA"/>
</dbReference>
<protein>
    <submittedName>
        <fullName evidence="2">GAF domain-containing protein</fullName>
    </submittedName>
</protein>